<organism evidence="8 9">
    <name type="scientific">Clostridium tanneri</name>
    <dbReference type="NCBI Taxonomy" id="3037988"/>
    <lineage>
        <taxon>Bacteria</taxon>
        <taxon>Bacillati</taxon>
        <taxon>Bacillota</taxon>
        <taxon>Clostridia</taxon>
        <taxon>Eubacteriales</taxon>
        <taxon>Clostridiaceae</taxon>
        <taxon>Clostridium</taxon>
    </lineage>
</organism>
<comment type="similarity">
    <text evidence="7">Belongs to the transglycosylase MltG family.</text>
</comment>
<sequence>MKKINLLKVFVSCLLFFIIILGGFLYFRGSVLKHPLKSSDKKVQFAVNDGDNLDTVIQNLSDKNLISNAYLIRRYIDISDINQQVKPGKYSFSEDITLEKFIRLLNKGIKDDEPVKVVVPEGYDIEHIALALEKKDVITKEEFIKSCREYKLPEFIKNNSNRKYALEGYLFPDTYEFLKGTEGKEIINIMLKRFSSIINDIEKENGKSINYEDLDRIITMASIIEKEVERQDEREKAASVFYNRIDRGMKLQSCATVLYALGYHKDKLYYNDLKIKSPYNTYIEKGLPVGPISNPGKECIKAAINPKKTNYLFFVSNNDGTHFFTDSEKKFSEVKKVTQGE</sequence>
<comment type="caution">
    <text evidence="8">The sequence shown here is derived from an EMBL/GenBank/DDBJ whole genome shotgun (WGS) entry which is preliminary data.</text>
</comment>
<dbReference type="EMBL" id="JARUJP010000007">
    <property type="protein sequence ID" value="MDW8801125.1"/>
    <property type="molecule type" value="Genomic_DNA"/>
</dbReference>
<keyword evidence="5 7" id="KW-0456">Lyase</keyword>
<keyword evidence="6 7" id="KW-0961">Cell wall biogenesis/degradation</keyword>
<dbReference type="Proteomes" id="UP001281656">
    <property type="component" value="Unassembled WGS sequence"/>
</dbReference>
<accession>A0ABU4JSJ4</accession>
<proteinExistence type="inferred from homology"/>
<evidence type="ECO:0000256" key="7">
    <source>
        <dbReference type="HAMAP-Rule" id="MF_02065"/>
    </source>
</evidence>
<dbReference type="EC" id="4.2.2.29" evidence="7"/>
<evidence type="ECO:0000256" key="1">
    <source>
        <dbReference type="ARBA" id="ARBA00022475"/>
    </source>
</evidence>
<keyword evidence="2 7" id="KW-0812">Transmembrane</keyword>
<keyword evidence="3 7" id="KW-1133">Transmembrane helix</keyword>
<comment type="catalytic activity">
    <reaction evidence="7">
        <text>a peptidoglycan chain = a peptidoglycan chain with N-acetyl-1,6-anhydromuramyl-[peptide] at the reducing end + a peptidoglycan chain with N-acetylglucosamine at the non-reducing end.</text>
        <dbReference type="EC" id="4.2.2.29"/>
    </reaction>
</comment>
<keyword evidence="4 7" id="KW-0472">Membrane</keyword>
<name>A0ABU4JSJ4_9CLOT</name>
<evidence type="ECO:0000256" key="3">
    <source>
        <dbReference type="ARBA" id="ARBA00022989"/>
    </source>
</evidence>
<dbReference type="NCBIfam" id="TIGR00247">
    <property type="entry name" value="endolytic transglycosylase MltG"/>
    <property type="match status" value="1"/>
</dbReference>
<evidence type="ECO:0000256" key="6">
    <source>
        <dbReference type="ARBA" id="ARBA00023316"/>
    </source>
</evidence>
<feature type="transmembrane region" description="Helical" evidence="7">
    <location>
        <begin position="6"/>
        <end position="27"/>
    </location>
</feature>
<evidence type="ECO:0000256" key="4">
    <source>
        <dbReference type="ARBA" id="ARBA00023136"/>
    </source>
</evidence>
<dbReference type="InterPro" id="IPR003770">
    <property type="entry name" value="MLTG-like"/>
</dbReference>
<comment type="subcellular location">
    <subcellularLocation>
        <location evidence="7">Cell membrane</location>
        <topology evidence="7">Single-pass membrane protein</topology>
    </subcellularLocation>
</comment>
<evidence type="ECO:0000313" key="8">
    <source>
        <dbReference type="EMBL" id="MDW8801125.1"/>
    </source>
</evidence>
<comment type="function">
    <text evidence="7">Functions as a peptidoglycan terminase that cleaves nascent peptidoglycan strands endolytically to terminate their elongation.</text>
</comment>
<reference evidence="8 9" key="1">
    <citation type="submission" date="2023-04" db="EMBL/GenBank/DDBJ databases">
        <title>Clostridium tannerae sp. nov., isolated from the fecal material of an alpaca.</title>
        <authorList>
            <person name="Miller S."/>
            <person name="Hendry M."/>
            <person name="King J."/>
            <person name="Sankaranarayanan K."/>
            <person name="Lawson P.A."/>
        </authorList>
    </citation>
    <scope>NUCLEOTIDE SEQUENCE [LARGE SCALE GENOMIC DNA]</scope>
    <source>
        <strain evidence="8 9">A1-XYC3</strain>
    </source>
</reference>
<dbReference type="HAMAP" id="MF_02065">
    <property type="entry name" value="MltG"/>
    <property type="match status" value="1"/>
</dbReference>
<feature type="site" description="Important for catalytic activity" evidence="7">
    <location>
        <position position="227"/>
    </location>
</feature>
<dbReference type="PANTHER" id="PTHR30518">
    <property type="entry name" value="ENDOLYTIC MUREIN TRANSGLYCOSYLASE"/>
    <property type="match status" value="1"/>
</dbReference>
<dbReference type="PANTHER" id="PTHR30518:SF2">
    <property type="entry name" value="ENDOLYTIC MUREIN TRANSGLYCOSYLASE"/>
    <property type="match status" value="1"/>
</dbReference>
<evidence type="ECO:0000313" key="9">
    <source>
        <dbReference type="Proteomes" id="UP001281656"/>
    </source>
</evidence>
<dbReference type="RefSeq" id="WP_318797817.1">
    <property type="nucleotide sequence ID" value="NZ_JARUJP010000007.1"/>
</dbReference>
<protein>
    <recommendedName>
        <fullName evidence="7">Endolytic murein transglycosylase</fullName>
        <ecNumber evidence="7">4.2.2.29</ecNumber>
    </recommendedName>
    <alternativeName>
        <fullName evidence="7">Peptidoglycan lytic transglycosylase</fullName>
    </alternativeName>
    <alternativeName>
        <fullName evidence="7">Peptidoglycan polymerization terminase</fullName>
    </alternativeName>
</protein>
<evidence type="ECO:0000256" key="2">
    <source>
        <dbReference type="ARBA" id="ARBA00022692"/>
    </source>
</evidence>
<gene>
    <name evidence="7 8" type="primary">mltG</name>
    <name evidence="8" type="ORF">P8V03_08135</name>
</gene>
<evidence type="ECO:0000256" key="5">
    <source>
        <dbReference type="ARBA" id="ARBA00023239"/>
    </source>
</evidence>
<dbReference type="Pfam" id="PF02618">
    <property type="entry name" value="YceG"/>
    <property type="match status" value="1"/>
</dbReference>
<keyword evidence="9" id="KW-1185">Reference proteome</keyword>
<dbReference type="Gene3D" id="3.30.1490.480">
    <property type="entry name" value="Endolytic murein transglycosylase"/>
    <property type="match status" value="2"/>
</dbReference>
<keyword evidence="1 7" id="KW-1003">Cell membrane</keyword>
<dbReference type="CDD" id="cd08010">
    <property type="entry name" value="MltG_like"/>
    <property type="match status" value="1"/>
</dbReference>